<evidence type="ECO:0000313" key="3">
    <source>
        <dbReference type="EMBL" id="GIG34839.1"/>
    </source>
</evidence>
<keyword evidence="1" id="KW-0560">Oxidoreductase</keyword>
<sequence>MSLDIGVLLPRDLPADQVLPYARRADELGFAELWVVEDLGFRGGMAQAAAALAVTERIRVGVGILPAGARNVAFAAMEAATVAELFPGRLHLGIGHGMPDWMRQVGAWPASPLTAFEEYVTALRALLRGEEVTVEGRYVRLDGVRLESPPAEVPPVLAGVRGPKSLAAAGRIADGTVLAEPVGPEYLAAAIAQIGHAPGHRLVAYEIAAVDPDPAAARERVRPALAWLGDPGWAPHIEPMDFAAEFRDLRERTPDRAEFAAALPDAWVDRLAVVGTPEQARARLDGLALAGADAVALAPAGPDPLASLEELAAVL</sequence>
<evidence type="ECO:0000256" key="1">
    <source>
        <dbReference type="ARBA" id="ARBA00023002"/>
    </source>
</evidence>
<proteinExistence type="predicted"/>
<dbReference type="PANTHER" id="PTHR43244">
    <property type="match status" value="1"/>
</dbReference>
<name>A0A919U483_9CELL</name>
<dbReference type="PANTHER" id="PTHR43244:SF1">
    <property type="entry name" value="5,10-METHYLENETETRAHYDROMETHANOPTERIN REDUCTASE"/>
    <property type="match status" value="1"/>
</dbReference>
<dbReference type="EMBL" id="BONO01000001">
    <property type="protein sequence ID" value="GIG34839.1"/>
    <property type="molecule type" value="Genomic_DNA"/>
</dbReference>
<evidence type="ECO:0000259" key="2">
    <source>
        <dbReference type="Pfam" id="PF00296"/>
    </source>
</evidence>
<feature type="domain" description="Luciferase-like" evidence="2">
    <location>
        <begin position="14"/>
        <end position="293"/>
    </location>
</feature>
<protein>
    <submittedName>
        <fullName evidence="3">N5,N10-methylene tetrahydromethanopterin reductase</fullName>
    </submittedName>
</protein>
<accession>A0A919U483</accession>
<dbReference type="Pfam" id="PF00296">
    <property type="entry name" value="Bac_luciferase"/>
    <property type="match status" value="1"/>
</dbReference>
<dbReference type="SUPFAM" id="SSF51679">
    <property type="entry name" value="Bacterial luciferase-like"/>
    <property type="match status" value="1"/>
</dbReference>
<dbReference type="Gene3D" id="3.20.20.30">
    <property type="entry name" value="Luciferase-like domain"/>
    <property type="match status" value="1"/>
</dbReference>
<dbReference type="InterPro" id="IPR011251">
    <property type="entry name" value="Luciferase-like_dom"/>
</dbReference>
<reference evidence="3" key="1">
    <citation type="submission" date="2021-01" db="EMBL/GenBank/DDBJ databases">
        <title>Whole genome shotgun sequence of Cellulomonas pakistanensis NBRC 110800.</title>
        <authorList>
            <person name="Komaki H."/>
            <person name="Tamura T."/>
        </authorList>
    </citation>
    <scope>NUCLEOTIDE SEQUENCE</scope>
    <source>
        <strain evidence="3">NBRC 110800</strain>
    </source>
</reference>
<organism evidence="3 4">
    <name type="scientific">Cellulomonas pakistanensis</name>
    <dbReference type="NCBI Taxonomy" id="992287"/>
    <lineage>
        <taxon>Bacteria</taxon>
        <taxon>Bacillati</taxon>
        <taxon>Actinomycetota</taxon>
        <taxon>Actinomycetes</taxon>
        <taxon>Micrococcales</taxon>
        <taxon>Cellulomonadaceae</taxon>
        <taxon>Cellulomonas</taxon>
    </lineage>
</organism>
<gene>
    <name evidence="3" type="primary">hmd</name>
    <name evidence="3" type="ORF">Cpa01nite_02200</name>
</gene>
<dbReference type="GO" id="GO:0016705">
    <property type="term" value="F:oxidoreductase activity, acting on paired donors, with incorporation or reduction of molecular oxygen"/>
    <property type="evidence" value="ECO:0007669"/>
    <property type="project" value="InterPro"/>
</dbReference>
<dbReference type="CDD" id="cd01097">
    <property type="entry name" value="Tetrahydromethanopterin_reductase"/>
    <property type="match status" value="1"/>
</dbReference>
<evidence type="ECO:0000313" key="4">
    <source>
        <dbReference type="Proteomes" id="UP000642125"/>
    </source>
</evidence>
<dbReference type="InterPro" id="IPR050564">
    <property type="entry name" value="F420-G6PD/mer"/>
</dbReference>
<comment type="caution">
    <text evidence="3">The sequence shown here is derived from an EMBL/GenBank/DDBJ whole genome shotgun (WGS) entry which is preliminary data.</text>
</comment>
<dbReference type="RefSeq" id="WP_203666874.1">
    <property type="nucleotide sequence ID" value="NZ_BONO01000001.1"/>
</dbReference>
<dbReference type="InterPro" id="IPR036661">
    <property type="entry name" value="Luciferase-like_sf"/>
</dbReference>
<keyword evidence="4" id="KW-1185">Reference proteome</keyword>
<dbReference type="Proteomes" id="UP000642125">
    <property type="component" value="Unassembled WGS sequence"/>
</dbReference>
<dbReference type="AlphaFoldDB" id="A0A919U483"/>